<reference evidence="3 4" key="1">
    <citation type="submission" date="2017-08" db="EMBL/GenBank/DDBJ databases">
        <title>Multipartite genome sequences of Sinorhizobium species nodulating soybeans.</title>
        <authorList>
            <person name="Tian C.F."/>
        </authorList>
    </citation>
    <scope>NUCLEOTIDE SEQUENCE [LARGE SCALE GENOMIC DNA]</scope>
    <source>
        <strain evidence="3 4">CCBAU 05684</strain>
    </source>
</reference>
<proteinExistence type="predicted"/>
<dbReference type="InterPro" id="IPR023361">
    <property type="entry name" value="DUF1285_beta_roll_sf"/>
</dbReference>
<feature type="domain" description="DUF1285" evidence="1">
    <location>
        <begin position="47"/>
        <end position="114"/>
    </location>
</feature>
<dbReference type="InterPro" id="IPR048341">
    <property type="entry name" value="DUF1285_N"/>
</dbReference>
<dbReference type="Gene3D" id="3.10.540.10">
    <property type="entry name" value="duf1285 like domain"/>
    <property type="match status" value="1"/>
</dbReference>
<evidence type="ECO:0000259" key="1">
    <source>
        <dbReference type="Pfam" id="PF06938"/>
    </source>
</evidence>
<evidence type="ECO:0000259" key="2">
    <source>
        <dbReference type="Pfam" id="PF21028"/>
    </source>
</evidence>
<dbReference type="InterPro" id="IPR010707">
    <property type="entry name" value="DUF1285"/>
</dbReference>
<sequence length="220" mass="23996">MLQGKIETKRDRTMAEAKIQETGDAAGLAALITRAAGQTGGEAKGLPPVERWNPPFCGDIDMEIRGDGTWFYMGTPIGRQPLVRLFSTVLRKDEDGKTYLVTPVEKVGIRVVDAPFIAVEMSVTARDGANVLTFRTNVGDVVEAGPGHPLRFVIHGETSELKPYLHVRGRLEALVSRPVMYDLVELGEKVQIDGTEMFCVRSAGAVFPIMPAAELEALCR</sequence>
<gene>
    <name evidence="3" type="ORF">SJ05684_c24130</name>
</gene>
<organism evidence="3 4">
    <name type="scientific">Sinorhizobium sojae CCBAU 05684</name>
    <dbReference type="NCBI Taxonomy" id="716928"/>
    <lineage>
        <taxon>Bacteria</taxon>
        <taxon>Pseudomonadati</taxon>
        <taxon>Pseudomonadota</taxon>
        <taxon>Alphaproteobacteria</taxon>
        <taxon>Hyphomicrobiales</taxon>
        <taxon>Rhizobiaceae</taxon>
        <taxon>Sinorhizobium/Ensifer group</taxon>
        <taxon>Sinorhizobium</taxon>
    </lineage>
</organism>
<dbReference type="Proteomes" id="UP000217211">
    <property type="component" value="Chromosome"/>
</dbReference>
<evidence type="ECO:0000313" key="3">
    <source>
        <dbReference type="EMBL" id="ASY63853.1"/>
    </source>
</evidence>
<dbReference type="KEGG" id="esj:SJ05684_c24130"/>
<accession>A0A249PD59</accession>
<name>A0A249PD59_9HYPH</name>
<dbReference type="eggNOG" id="COG3816">
    <property type="taxonomic scope" value="Bacteria"/>
</dbReference>
<feature type="domain" description="DUF1285" evidence="2">
    <location>
        <begin position="115"/>
        <end position="209"/>
    </location>
</feature>
<dbReference type="STRING" id="716928.GCA_000261485_00533"/>
<dbReference type="Gene3D" id="2.30.270.10">
    <property type="entry name" value="duf1285 protein"/>
    <property type="match status" value="1"/>
</dbReference>
<keyword evidence="4" id="KW-1185">Reference proteome</keyword>
<dbReference type="AlphaFoldDB" id="A0A249PD59"/>
<dbReference type="InterPro" id="IPR048342">
    <property type="entry name" value="DUF1285_C"/>
</dbReference>
<dbReference type="EMBL" id="CP023067">
    <property type="protein sequence ID" value="ASY63853.1"/>
    <property type="molecule type" value="Genomic_DNA"/>
</dbReference>
<dbReference type="Pfam" id="PF21028">
    <property type="entry name" value="DUF1285_C"/>
    <property type="match status" value="1"/>
</dbReference>
<dbReference type="PIRSF" id="PIRSF029557">
    <property type="entry name" value="UCP029557"/>
    <property type="match status" value="1"/>
</dbReference>
<dbReference type="Pfam" id="PF06938">
    <property type="entry name" value="DUF1285_N"/>
    <property type="match status" value="1"/>
</dbReference>
<protein>
    <submittedName>
        <fullName evidence="3">Proteophosphoglycan</fullName>
    </submittedName>
</protein>
<evidence type="ECO:0000313" key="4">
    <source>
        <dbReference type="Proteomes" id="UP000217211"/>
    </source>
</evidence>